<dbReference type="GO" id="GO:0005737">
    <property type="term" value="C:cytoplasm"/>
    <property type="evidence" value="ECO:0007669"/>
    <property type="project" value="TreeGrafter"/>
</dbReference>
<dbReference type="Proteomes" id="UP000277928">
    <property type="component" value="Unassembled WGS sequence"/>
</dbReference>
<evidence type="ECO:0000256" key="2">
    <source>
        <dbReference type="SAM" id="MobiDB-lite"/>
    </source>
</evidence>
<name>A0A3P6TI88_LITSI</name>
<organism evidence="3 4">
    <name type="scientific">Litomosoides sigmodontis</name>
    <name type="common">Filarial nematode worm</name>
    <dbReference type="NCBI Taxonomy" id="42156"/>
    <lineage>
        <taxon>Eukaryota</taxon>
        <taxon>Metazoa</taxon>
        <taxon>Ecdysozoa</taxon>
        <taxon>Nematoda</taxon>
        <taxon>Chromadorea</taxon>
        <taxon>Rhabditida</taxon>
        <taxon>Spirurina</taxon>
        <taxon>Spiruromorpha</taxon>
        <taxon>Filarioidea</taxon>
        <taxon>Onchocercidae</taxon>
        <taxon>Litomosoides</taxon>
    </lineage>
</organism>
<dbReference type="EMBL" id="UYRX01001033">
    <property type="protein sequence ID" value="VDK87802.1"/>
    <property type="molecule type" value="Genomic_DNA"/>
</dbReference>
<protein>
    <submittedName>
        <fullName evidence="3">Uncharacterized protein</fullName>
    </submittedName>
</protein>
<feature type="compositionally biased region" description="Gly residues" evidence="2">
    <location>
        <begin position="232"/>
        <end position="243"/>
    </location>
</feature>
<dbReference type="AlphaFoldDB" id="A0A3P6TI88"/>
<evidence type="ECO:0000313" key="3">
    <source>
        <dbReference type="EMBL" id="VDK87802.1"/>
    </source>
</evidence>
<feature type="region of interest" description="Disordered" evidence="2">
    <location>
        <begin position="54"/>
        <end position="82"/>
    </location>
</feature>
<dbReference type="OMA" id="WLEYKDT"/>
<gene>
    <name evidence="3" type="ORF">NLS_LOCUS8344</name>
</gene>
<sequence>MESMNVYMCGLLYYSVNDYKMGDDLLQFFAKKSAKVKDKKKKVKLSVDEVGQVLERKAKRQEERDREDEEEERRAQDDAAFFDKRPEDSEWLEYKDTNKEIALEELGIRDMNLTEQAEEALEDEKAATNEAPKTWSTAEKKESEEIIIPVPKKQTGVWKPRCLMQNIGRAGAVPNINDEDLFPTFEAAEKIEKLKKDGEKKRRNDGITTLTNRDSSGAWTVRGTSSNTWQRVGGGGAGGGGSGSVSSSNADRTALLSAVRQVTSSGAPNPVPPSQPLQTKNPNAYVPPSRRRAQANITKETS</sequence>
<reference evidence="3 4" key="1">
    <citation type="submission" date="2018-08" db="EMBL/GenBank/DDBJ databases">
        <authorList>
            <person name="Laetsch R D."/>
            <person name="Stevens L."/>
            <person name="Kumar S."/>
            <person name="Blaxter L. M."/>
        </authorList>
    </citation>
    <scope>NUCLEOTIDE SEQUENCE [LARGE SCALE GENOMIC DNA]</scope>
</reference>
<comment type="similarity">
    <text evidence="1">Belongs to the CDV3 family.</text>
</comment>
<proteinExistence type="inferred from homology"/>
<feature type="region of interest" description="Disordered" evidence="2">
    <location>
        <begin position="122"/>
        <end position="142"/>
    </location>
</feature>
<feature type="compositionally biased region" description="Basic and acidic residues" evidence="2">
    <location>
        <begin position="72"/>
        <end position="82"/>
    </location>
</feature>
<dbReference type="InterPro" id="IPR026806">
    <property type="entry name" value="CDV3"/>
</dbReference>
<evidence type="ECO:0000256" key="1">
    <source>
        <dbReference type="ARBA" id="ARBA00006062"/>
    </source>
</evidence>
<dbReference type="STRING" id="42156.A0A3P6TI88"/>
<feature type="region of interest" description="Disordered" evidence="2">
    <location>
        <begin position="194"/>
        <end position="302"/>
    </location>
</feature>
<accession>A0A3P6TI88</accession>
<dbReference type="PANTHER" id="PTHR16284">
    <property type="entry name" value="PROTEIN CDV3 HOMOLOG"/>
    <property type="match status" value="1"/>
</dbReference>
<evidence type="ECO:0000313" key="4">
    <source>
        <dbReference type="Proteomes" id="UP000277928"/>
    </source>
</evidence>
<keyword evidence="4" id="KW-1185">Reference proteome</keyword>
<feature type="compositionally biased region" description="Basic and acidic residues" evidence="2">
    <location>
        <begin position="54"/>
        <end position="64"/>
    </location>
</feature>
<feature type="compositionally biased region" description="Basic and acidic residues" evidence="2">
    <location>
        <begin position="194"/>
        <end position="205"/>
    </location>
</feature>
<dbReference type="PANTHER" id="PTHR16284:SF13">
    <property type="entry name" value="PROTEIN CDV3 HOMOLOG"/>
    <property type="match status" value="1"/>
</dbReference>
<feature type="compositionally biased region" description="Polar residues" evidence="2">
    <location>
        <begin position="206"/>
        <end position="230"/>
    </location>
</feature>
<dbReference type="OrthoDB" id="5848645at2759"/>